<reference evidence="3" key="1">
    <citation type="submission" date="2022-09" db="EMBL/GenBank/DDBJ databases">
        <title>Actin cytoskeleton and complex cell architecture in an #Asgard archaeon.</title>
        <authorList>
            <person name="Ponce Toledo R.I."/>
            <person name="Schleper C."/>
            <person name="Rodrigues Oliveira T."/>
            <person name="Wollweber F."/>
            <person name="Xu J."/>
            <person name="Rittmann S."/>
            <person name="Klingl A."/>
            <person name="Pilhofer M."/>
        </authorList>
    </citation>
    <scope>NUCLEOTIDE SEQUENCE</scope>
    <source>
        <strain evidence="3">B-35</strain>
    </source>
</reference>
<dbReference type="InterPro" id="IPR019480">
    <property type="entry name" value="Dihydroorotate_DH_Fe-S-bd"/>
</dbReference>
<proteinExistence type="predicted"/>
<dbReference type="PANTHER" id="PTHR43513">
    <property type="entry name" value="DIHYDROOROTATE DEHYDROGENASE B (NAD(+)), ELECTRON TRANSFER SUBUNIT"/>
    <property type="match status" value="1"/>
</dbReference>
<dbReference type="SUPFAM" id="SSF52343">
    <property type="entry name" value="Ferredoxin reductase-like, C-terminal NADP-linked domain"/>
    <property type="match status" value="1"/>
</dbReference>
<dbReference type="EMBL" id="CP104013">
    <property type="protein sequence ID" value="UYP47245.1"/>
    <property type="molecule type" value="Genomic_DNA"/>
</dbReference>
<evidence type="ECO:0000259" key="2">
    <source>
        <dbReference type="Pfam" id="PF10418"/>
    </source>
</evidence>
<dbReference type="InterPro" id="IPR001433">
    <property type="entry name" value="OxRdtase_FAD/NAD-bd"/>
</dbReference>
<dbReference type="Gene3D" id="3.40.50.80">
    <property type="entry name" value="Nucleotide-binding domain of ferredoxin-NADP reductase (FNR) module"/>
    <property type="match status" value="1"/>
</dbReference>
<feature type="domain" description="Oxidoreductase FAD/NAD(P)-binding" evidence="1">
    <location>
        <begin position="107"/>
        <end position="199"/>
    </location>
</feature>
<dbReference type="PANTHER" id="PTHR43513:SF3">
    <property type="entry name" value="DIHYDROOROTATE DEHYDROGENASE B (NAD(+)), ELECTRON TRANSFER SUBUNIT-RELATED"/>
    <property type="match status" value="1"/>
</dbReference>
<dbReference type="InterPro" id="IPR039261">
    <property type="entry name" value="FNR_nucleotide-bd"/>
</dbReference>
<dbReference type="CDD" id="cd06219">
    <property type="entry name" value="DHOD_e_trans_like1"/>
    <property type="match status" value="1"/>
</dbReference>
<accession>A0ABY6HUQ4</accession>
<dbReference type="EC" id="1.8.1.19" evidence="3"/>
<evidence type="ECO:0000313" key="3">
    <source>
        <dbReference type="EMBL" id="UYP47245.1"/>
    </source>
</evidence>
<dbReference type="NCBIfam" id="NF004862">
    <property type="entry name" value="PRK06222.1"/>
    <property type="match status" value="1"/>
</dbReference>
<dbReference type="GO" id="GO:0016491">
    <property type="term" value="F:oxidoreductase activity"/>
    <property type="evidence" value="ECO:0007669"/>
    <property type="project" value="UniProtKB-KW"/>
</dbReference>
<organism evidence="3 4">
    <name type="scientific">Candidatus Lokiarchaeum ossiferum</name>
    <dbReference type="NCBI Taxonomy" id="2951803"/>
    <lineage>
        <taxon>Archaea</taxon>
        <taxon>Promethearchaeati</taxon>
        <taxon>Promethearchaeota</taxon>
        <taxon>Promethearchaeia</taxon>
        <taxon>Promethearchaeales</taxon>
        <taxon>Promethearchaeaceae</taxon>
        <taxon>Candidatus Lokiarchaeum</taxon>
    </lineage>
</organism>
<dbReference type="Pfam" id="PF10418">
    <property type="entry name" value="DHODB_Fe-S_bind"/>
    <property type="match status" value="1"/>
</dbReference>
<dbReference type="InterPro" id="IPR012165">
    <property type="entry name" value="Cyt_c3_hydrogenase_gsu"/>
</dbReference>
<dbReference type="Proteomes" id="UP001208689">
    <property type="component" value="Chromosome"/>
</dbReference>
<dbReference type="SUPFAM" id="SSF63380">
    <property type="entry name" value="Riboflavin synthase domain-like"/>
    <property type="match status" value="1"/>
</dbReference>
<protein>
    <submittedName>
        <fullName evidence="3">Sulfide dehydrogenase subunit beta</fullName>
        <ecNumber evidence="3">1.8.1.19</ecNumber>
    </submittedName>
</protein>
<dbReference type="InterPro" id="IPR050353">
    <property type="entry name" value="PyrK_electron_transfer"/>
</dbReference>
<evidence type="ECO:0000259" key="1">
    <source>
        <dbReference type="Pfam" id="PF00175"/>
    </source>
</evidence>
<feature type="domain" description="Dihydroorotate dehydrogenase electron transfer subunit iron-sulphur cluster binding" evidence="2">
    <location>
        <begin position="220"/>
        <end position="258"/>
    </location>
</feature>
<gene>
    <name evidence="3" type="ORF">NEF87_003530</name>
</gene>
<keyword evidence="4" id="KW-1185">Reference proteome</keyword>
<sequence length="299" mass="32762">MGHKIISKTFLNPEHSVFELIIKAPQIAQKASGGNFLILRIDEKGERFPLTVADYNREEGTITMVVMAIGKSTTQLAKLEVGEEIMDLVGPLGKKAHIKKFPNPVVLVGGGVGIAPIYPQAKELKEAGNEIIIILGARTANLLFWKEKFDIIADEVIITTDDGTIGRKGLVTHVLEEIITSRPISQVIAIGPLIMMKFVALLTNGSKEGVPKVPTTVSLNTIMVDGTGMCGGCRFQQLDGGTKYACVDGPDVDGHNVDFDNLLKRNSRFLRVEKVRLSHYNEKCRAEAKFCEENEGEEF</sequence>
<keyword evidence="3" id="KW-0560">Oxidoreductase</keyword>
<dbReference type="Pfam" id="PF00175">
    <property type="entry name" value="NAD_binding_1"/>
    <property type="match status" value="1"/>
</dbReference>
<dbReference type="Gene3D" id="2.40.30.10">
    <property type="entry name" value="Translation factors"/>
    <property type="match status" value="1"/>
</dbReference>
<name>A0ABY6HUQ4_9ARCH</name>
<evidence type="ECO:0000313" key="4">
    <source>
        <dbReference type="Proteomes" id="UP001208689"/>
    </source>
</evidence>
<dbReference type="PIRSF" id="PIRSF006816">
    <property type="entry name" value="Cyc3_hyd_g"/>
    <property type="match status" value="1"/>
</dbReference>
<dbReference type="InterPro" id="IPR017938">
    <property type="entry name" value="Riboflavin_synthase-like_b-brl"/>
</dbReference>